<evidence type="ECO:0000256" key="8">
    <source>
        <dbReference type="ARBA" id="ARBA00023326"/>
    </source>
</evidence>
<proteinExistence type="inferred from homology"/>
<dbReference type="PANTHER" id="PTHR31983:SF0">
    <property type="entry name" value="GLUCAN ENDO-1,3-BETA-D-GLUCOSIDASE 2"/>
    <property type="match status" value="1"/>
</dbReference>
<feature type="chain" id="PRO_5047203813" description="glucan endo-1,3-beta-D-glucosidase" evidence="10">
    <location>
        <begin position="36"/>
        <end position="961"/>
    </location>
</feature>
<dbReference type="Pfam" id="PF17652">
    <property type="entry name" value="Glyco_hydro81C"/>
    <property type="match status" value="1"/>
</dbReference>
<dbReference type="EMBL" id="BAABIS010000001">
    <property type="protein sequence ID" value="GAA4844062.1"/>
    <property type="molecule type" value="Genomic_DNA"/>
</dbReference>
<gene>
    <name evidence="12" type="ORF">GCM10023235_20450</name>
</gene>
<feature type="compositionally biased region" description="Low complexity" evidence="9">
    <location>
        <begin position="774"/>
        <end position="797"/>
    </location>
</feature>
<comment type="similarity">
    <text evidence="2">Belongs to the glycosyl hydrolase 81 family.</text>
</comment>
<keyword evidence="10" id="KW-0732">Signal</keyword>
<dbReference type="InterPro" id="IPR040720">
    <property type="entry name" value="GH81_C"/>
</dbReference>
<dbReference type="Proteomes" id="UP001501752">
    <property type="component" value="Unassembled WGS sequence"/>
</dbReference>
<keyword evidence="8" id="KW-0624">Polysaccharide degradation</keyword>
<keyword evidence="7" id="KW-0961">Cell wall biogenesis/degradation</keyword>
<evidence type="ECO:0000256" key="2">
    <source>
        <dbReference type="ARBA" id="ARBA00010730"/>
    </source>
</evidence>
<comment type="catalytic activity">
    <reaction evidence="1">
        <text>Hydrolysis of (1-&gt;3)-beta-D-glucosidic linkages in (1-&gt;3)-beta-D-glucans.</text>
        <dbReference type="EC" id="3.2.1.39"/>
    </reaction>
</comment>
<dbReference type="InterPro" id="IPR005200">
    <property type="entry name" value="Endo-beta-glucanase"/>
</dbReference>
<evidence type="ECO:0000259" key="11">
    <source>
        <dbReference type="Pfam" id="PF17652"/>
    </source>
</evidence>
<keyword evidence="4" id="KW-0378">Hydrolase</keyword>
<evidence type="ECO:0000256" key="1">
    <source>
        <dbReference type="ARBA" id="ARBA00000382"/>
    </source>
</evidence>
<evidence type="ECO:0000256" key="10">
    <source>
        <dbReference type="SAM" id="SignalP"/>
    </source>
</evidence>
<name>A0ABP9DJ36_9ACTN</name>
<protein>
    <recommendedName>
        <fullName evidence="3">glucan endo-1,3-beta-D-glucosidase</fullName>
        <ecNumber evidence="3">3.2.1.39</ecNumber>
    </recommendedName>
</protein>
<organism evidence="12 13">
    <name type="scientific">Kitasatospora terrestris</name>
    <dbReference type="NCBI Taxonomy" id="258051"/>
    <lineage>
        <taxon>Bacteria</taxon>
        <taxon>Bacillati</taxon>
        <taxon>Actinomycetota</taxon>
        <taxon>Actinomycetes</taxon>
        <taxon>Kitasatosporales</taxon>
        <taxon>Streptomycetaceae</taxon>
        <taxon>Kitasatospora</taxon>
    </lineage>
</organism>
<reference evidence="13" key="1">
    <citation type="journal article" date="2019" name="Int. J. Syst. Evol. Microbiol.">
        <title>The Global Catalogue of Microorganisms (GCM) 10K type strain sequencing project: providing services to taxonomists for standard genome sequencing and annotation.</title>
        <authorList>
            <consortium name="The Broad Institute Genomics Platform"/>
            <consortium name="The Broad Institute Genome Sequencing Center for Infectious Disease"/>
            <person name="Wu L."/>
            <person name="Ma J."/>
        </authorList>
    </citation>
    <scope>NUCLEOTIDE SEQUENCE [LARGE SCALE GENOMIC DNA]</scope>
    <source>
        <strain evidence="13">JCM 13006</strain>
    </source>
</reference>
<sequence length="961" mass="100305">MKHRALRSPAAAVTALALAAAAALTATVGAGSASAATVPVGLGGYTDSRPAGTVGPTNSDGAPVTPKVTARMAGQAAPTNDWWSSLIYQRYAGNPYSENLYAHPFTFKAQAAGLEVGYPTTPTITGDGRQYDYTHTRDLTLGVAGLNSPDTKVDGWSDWTVTPYWSDGAHTFSATVGHGLPYVYAHATGGAAQVTAAGTPTVFANQGNVLGITVGGHNYGLFAPTGTSWTVNGTTISAALGTKDYYSVAVLPSQADLATYRTYAYSFVTDTKVSWNYQAAAGALSTTYTATTVAQEGTQTGTLLALYPHQWQATADALTGLTYTSPRGQMKVRQGNGFTTSQSVNGVLPSLPDLGGYDRTALDAQIHQVADAPDPFNAASDTYWTGKALGRLAQLVPVADQLGDTAVRDKMLGQIKGKLQTWFKGTGSPVFAYDSTWKTLTGYPASYGTDAELNDHHFHYGYYIQAAATVARYDSAWAADSAWGGMVKLLAKDGANADRADGRFPLLRNFDPYAGHGWASGHAGFAAGNNEESSSESLNFSSALVLYGSATGDTALRDLGVYLYTTEANAVQQYWFDADHRAFPANFQHGTVGMVWGSGAAYSTWWTASPGMIHGINFLPVTSGSLYLARRKDDLAANLAELKANNGGAFTDWRDLLWEAEALTDPAAAKADWDAGNAGYTPEEGESKAHTNHWINNLAALGAPDTTVTADSPTAAVFSKSGTRTHVAHNYTTAARSVRFSDGFTLTVPARSTASERGSFPDGGTGGVSPSPTPSASASTSPSPSPSPSTSTPPQSTGNTFYLQSGGALTTAYGTGAGVDTVPSAGGTNHDGTPYQAKVYEIRNVTGTLRAGGSTDFDLYLDAGASVGLGQQARISYDLSGDGTFDRVETYRYFATDPVTGWEKYTGAAAGLQSATGTLGNLSNGTVRIEVWSAIGNAAAQLRVGATQAQGSASVVRIPFN</sequence>
<evidence type="ECO:0000256" key="4">
    <source>
        <dbReference type="ARBA" id="ARBA00022801"/>
    </source>
</evidence>
<dbReference type="Gene3D" id="2.70.98.30">
    <property type="entry name" value="Golgi alpha-mannosidase II, domain 4"/>
    <property type="match status" value="1"/>
</dbReference>
<evidence type="ECO:0000256" key="3">
    <source>
        <dbReference type="ARBA" id="ARBA00012780"/>
    </source>
</evidence>
<evidence type="ECO:0000256" key="7">
    <source>
        <dbReference type="ARBA" id="ARBA00023316"/>
    </source>
</evidence>
<dbReference type="EC" id="3.2.1.39" evidence="3"/>
<evidence type="ECO:0000256" key="6">
    <source>
        <dbReference type="ARBA" id="ARBA00023295"/>
    </source>
</evidence>
<evidence type="ECO:0000313" key="12">
    <source>
        <dbReference type="EMBL" id="GAA4844062.1"/>
    </source>
</evidence>
<feature type="region of interest" description="Disordered" evidence="9">
    <location>
        <begin position="752"/>
        <end position="803"/>
    </location>
</feature>
<keyword evidence="6" id="KW-0326">Glycosidase</keyword>
<feature type="signal peptide" evidence="10">
    <location>
        <begin position="1"/>
        <end position="35"/>
    </location>
</feature>
<evidence type="ECO:0000256" key="9">
    <source>
        <dbReference type="SAM" id="MobiDB-lite"/>
    </source>
</evidence>
<dbReference type="PANTHER" id="PTHR31983">
    <property type="entry name" value="ENDO-1,3(4)-BETA-GLUCANASE 1"/>
    <property type="match status" value="1"/>
</dbReference>
<keyword evidence="5" id="KW-0119">Carbohydrate metabolism</keyword>
<feature type="domain" description="Glycosyl hydrolase family 81 C-terminal" evidence="11">
    <location>
        <begin position="378"/>
        <end position="673"/>
    </location>
</feature>
<evidence type="ECO:0000256" key="5">
    <source>
        <dbReference type="ARBA" id="ARBA00023277"/>
    </source>
</evidence>
<dbReference type="RefSeq" id="WP_345696466.1">
    <property type="nucleotide sequence ID" value="NZ_BAABIS010000001.1"/>
</dbReference>
<accession>A0ABP9DJ36</accession>
<comment type="caution">
    <text evidence="12">The sequence shown here is derived from an EMBL/GenBank/DDBJ whole genome shotgun (WGS) entry which is preliminary data.</text>
</comment>
<evidence type="ECO:0000313" key="13">
    <source>
        <dbReference type="Proteomes" id="UP001501752"/>
    </source>
</evidence>
<dbReference type="PROSITE" id="PS52008">
    <property type="entry name" value="GH81"/>
    <property type="match status" value="1"/>
</dbReference>
<keyword evidence="13" id="KW-1185">Reference proteome</keyword>